<evidence type="ECO:0000256" key="1">
    <source>
        <dbReference type="SAM" id="MobiDB-lite"/>
    </source>
</evidence>
<protein>
    <submittedName>
        <fullName evidence="2">Uncharacterized protein</fullName>
    </submittedName>
</protein>
<name>A0AAV1Y9H3_LUPLU</name>
<evidence type="ECO:0000313" key="3">
    <source>
        <dbReference type="Proteomes" id="UP001497480"/>
    </source>
</evidence>
<feature type="compositionally biased region" description="Polar residues" evidence="1">
    <location>
        <begin position="88"/>
        <end position="100"/>
    </location>
</feature>
<evidence type="ECO:0000313" key="2">
    <source>
        <dbReference type="EMBL" id="CAL0330189.1"/>
    </source>
</evidence>
<dbReference type="EMBL" id="CAXHTB010000022">
    <property type="protein sequence ID" value="CAL0330189.1"/>
    <property type="molecule type" value="Genomic_DNA"/>
</dbReference>
<organism evidence="2 3">
    <name type="scientific">Lupinus luteus</name>
    <name type="common">European yellow lupine</name>
    <dbReference type="NCBI Taxonomy" id="3873"/>
    <lineage>
        <taxon>Eukaryota</taxon>
        <taxon>Viridiplantae</taxon>
        <taxon>Streptophyta</taxon>
        <taxon>Embryophyta</taxon>
        <taxon>Tracheophyta</taxon>
        <taxon>Spermatophyta</taxon>
        <taxon>Magnoliopsida</taxon>
        <taxon>eudicotyledons</taxon>
        <taxon>Gunneridae</taxon>
        <taxon>Pentapetalae</taxon>
        <taxon>rosids</taxon>
        <taxon>fabids</taxon>
        <taxon>Fabales</taxon>
        <taxon>Fabaceae</taxon>
        <taxon>Papilionoideae</taxon>
        <taxon>50 kb inversion clade</taxon>
        <taxon>genistoids sensu lato</taxon>
        <taxon>core genistoids</taxon>
        <taxon>Genisteae</taxon>
        <taxon>Lupinus</taxon>
    </lineage>
</organism>
<comment type="caution">
    <text evidence="2">The sequence shown here is derived from an EMBL/GenBank/DDBJ whole genome shotgun (WGS) entry which is preliminary data.</text>
</comment>
<keyword evidence="3" id="KW-1185">Reference proteome</keyword>
<gene>
    <name evidence="2" type="ORF">LLUT_LOCUS31249</name>
</gene>
<reference evidence="2 3" key="1">
    <citation type="submission" date="2024-03" db="EMBL/GenBank/DDBJ databases">
        <authorList>
            <person name="Martinez-Hernandez J."/>
        </authorList>
    </citation>
    <scope>NUCLEOTIDE SEQUENCE [LARGE SCALE GENOMIC DNA]</scope>
</reference>
<sequence>MVGRGLSFVCEKDRWWKLRNSRKYRRFQNIGNERRSGGTCGTTYWITPVRHEAADAESAPMPLAMPCLVPRHGGGPVARHEHRAKGRLSNSSEPPYLTTT</sequence>
<proteinExistence type="predicted"/>
<dbReference type="AlphaFoldDB" id="A0AAV1Y9H3"/>
<accession>A0AAV1Y9H3</accession>
<feature type="region of interest" description="Disordered" evidence="1">
    <location>
        <begin position="72"/>
        <end position="100"/>
    </location>
</feature>
<dbReference type="Proteomes" id="UP001497480">
    <property type="component" value="Unassembled WGS sequence"/>
</dbReference>